<sequence length="197" mass="21719">MATLQAAVCSNVAQLSCNAAASSRSSSRSSSHSVVARPSRLSRPDGDFDRLGFCTPSCSSDEFHTTAAILRPRIHRGRSRQKMTFTTNALPVDTYWITVFQAVGVSVLMAVAAVISGIVINIGIEVKAVRDFIELDKKGEFREEDYELVPDEDFGGFESEEALYLFTNKDLSGNRPARNRPVRDLQEAELQEVKSDK</sequence>
<evidence type="ECO:0000313" key="4">
    <source>
        <dbReference type="Proteomes" id="UP001633002"/>
    </source>
</evidence>
<keyword evidence="2" id="KW-0472">Membrane</keyword>
<feature type="compositionally biased region" description="Basic and acidic residues" evidence="1">
    <location>
        <begin position="181"/>
        <end position="197"/>
    </location>
</feature>
<comment type="caution">
    <text evidence="3">The sequence shown here is derived from an EMBL/GenBank/DDBJ whole genome shotgun (WGS) entry which is preliminary data.</text>
</comment>
<name>A0ABD3HN07_9MARC</name>
<keyword evidence="4" id="KW-1185">Reference proteome</keyword>
<organism evidence="3 4">
    <name type="scientific">Riccia sorocarpa</name>
    <dbReference type="NCBI Taxonomy" id="122646"/>
    <lineage>
        <taxon>Eukaryota</taxon>
        <taxon>Viridiplantae</taxon>
        <taxon>Streptophyta</taxon>
        <taxon>Embryophyta</taxon>
        <taxon>Marchantiophyta</taxon>
        <taxon>Marchantiopsida</taxon>
        <taxon>Marchantiidae</taxon>
        <taxon>Marchantiales</taxon>
        <taxon>Ricciaceae</taxon>
        <taxon>Riccia</taxon>
    </lineage>
</organism>
<reference evidence="3 4" key="1">
    <citation type="submission" date="2024-09" db="EMBL/GenBank/DDBJ databases">
        <title>Chromosome-scale assembly of Riccia sorocarpa.</title>
        <authorList>
            <person name="Paukszto L."/>
        </authorList>
    </citation>
    <scope>NUCLEOTIDE SEQUENCE [LARGE SCALE GENOMIC DNA]</scope>
    <source>
        <strain evidence="3">LP-2024</strain>
        <tissue evidence="3">Aerial parts of the thallus</tissue>
    </source>
</reference>
<keyword evidence="2" id="KW-0812">Transmembrane</keyword>
<evidence type="ECO:0000313" key="3">
    <source>
        <dbReference type="EMBL" id="KAL3692281.1"/>
    </source>
</evidence>
<accession>A0ABD3HN07</accession>
<keyword evidence="2" id="KW-1133">Transmembrane helix</keyword>
<dbReference type="EMBL" id="JBJQOH010000003">
    <property type="protein sequence ID" value="KAL3692281.1"/>
    <property type="molecule type" value="Genomic_DNA"/>
</dbReference>
<dbReference type="Proteomes" id="UP001633002">
    <property type="component" value="Unassembled WGS sequence"/>
</dbReference>
<feature type="region of interest" description="Disordered" evidence="1">
    <location>
        <begin position="172"/>
        <end position="197"/>
    </location>
</feature>
<protein>
    <recommendedName>
        <fullName evidence="5">Ammonium transporter AmtB-like domain-containing protein</fullName>
    </recommendedName>
</protein>
<evidence type="ECO:0000256" key="2">
    <source>
        <dbReference type="SAM" id="Phobius"/>
    </source>
</evidence>
<gene>
    <name evidence="3" type="ORF">R1sor_005932</name>
</gene>
<proteinExistence type="predicted"/>
<evidence type="ECO:0008006" key="5">
    <source>
        <dbReference type="Google" id="ProtNLM"/>
    </source>
</evidence>
<dbReference type="AlphaFoldDB" id="A0ABD3HN07"/>
<evidence type="ECO:0000256" key="1">
    <source>
        <dbReference type="SAM" id="MobiDB-lite"/>
    </source>
</evidence>
<feature type="transmembrane region" description="Helical" evidence="2">
    <location>
        <begin position="95"/>
        <end position="120"/>
    </location>
</feature>